<keyword evidence="1 4" id="KW-0479">Metal-binding</keyword>
<dbReference type="SUPFAM" id="SSF50129">
    <property type="entry name" value="GroES-like"/>
    <property type="match status" value="1"/>
</dbReference>
<reference evidence="6 7" key="1">
    <citation type="submission" date="2016-10" db="EMBL/GenBank/DDBJ databases">
        <authorList>
            <person name="de Groot N.N."/>
        </authorList>
    </citation>
    <scope>NUCLEOTIDE SEQUENCE [LARGE SCALE GENOMIC DNA]</scope>
    <source>
        <strain evidence="6 7">DSM 45514</strain>
    </source>
</reference>
<dbReference type="EMBL" id="FMZA01000012">
    <property type="protein sequence ID" value="SDC64204.1"/>
    <property type="molecule type" value="Genomic_DNA"/>
</dbReference>
<proteinExistence type="inferred from homology"/>
<keyword evidence="3" id="KW-0560">Oxidoreductase</keyword>
<evidence type="ECO:0000256" key="2">
    <source>
        <dbReference type="ARBA" id="ARBA00022833"/>
    </source>
</evidence>
<evidence type="ECO:0000313" key="7">
    <source>
        <dbReference type="Proteomes" id="UP000199387"/>
    </source>
</evidence>
<keyword evidence="2 4" id="KW-0862">Zinc</keyword>
<dbReference type="Pfam" id="PF00107">
    <property type="entry name" value="ADH_zinc_N"/>
    <property type="match status" value="1"/>
</dbReference>
<dbReference type="SUPFAM" id="SSF51735">
    <property type="entry name" value="NAD(P)-binding Rossmann-fold domains"/>
    <property type="match status" value="1"/>
</dbReference>
<protein>
    <submittedName>
        <fullName evidence="6">Alcohol dehydrogenase, propanol-preferring</fullName>
    </submittedName>
</protein>
<dbReference type="InterPro" id="IPR050129">
    <property type="entry name" value="Zn_alcohol_dh"/>
</dbReference>
<dbReference type="InterPro" id="IPR036291">
    <property type="entry name" value="NAD(P)-bd_dom_sf"/>
</dbReference>
<dbReference type="PROSITE" id="PS00059">
    <property type="entry name" value="ADH_ZINC"/>
    <property type="match status" value="1"/>
</dbReference>
<name>A0A1G6N9V0_9BACL</name>
<evidence type="ECO:0000256" key="4">
    <source>
        <dbReference type="RuleBase" id="RU361277"/>
    </source>
</evidence>
<dbReference type="Pfam" id="PF08240">
    <property type="entry name" value="ADH_N"/>
    <property type="match status" value="1"/>
</dbReference>
<evidence type="ECO:0000313" key="6">
    <source>
        <dbReference type="EMBL" id="SDC64204.1"/>
    </source>
</evidence>
<dbReference type="Gene3D" id="3.90.180.10">
    <property type="entry name" value="Medium-chain alcohol dehydrogenases, catalytic domain"/>
    <property type="match status" value="1"/>
</dbReference>
<comment type="similarity">
    <text evidence="4">Belongs to the zinc-containing alcohol dehydrogenase family.</text>
</comment>
<evidence type="ECO:0000259" key="5">
    <source>
        <dbReference type="SMART" id="SM00829"/>
    </source>
</evidence>
<sequence>MKAARIIEHHRPLEIQDLPDPQPGPGDAIIRVEACGICRSDWHGWQGDFAWIGLFPELPITPGHEIGGVVEEVGKDVQNFRPGDAVTTPFHMGCGRCEYCQRGVPNICSNVQVYGFVTGLNGGYAEYILIREADFNLIHLPEEVDSVTAAAVGCRFMTGYHGVVRGKVQPGDWVAIQGAGGVGLSAIQVANALGAQVIAVDIDDRKLEMAKREGAVFTVNAHKENVPEAIQEITRGGAQVGLDALGIKETVVNSVLSLRKGGRHVQVGLTTSQEGGNVSLPVDLITASEIDFVGSFGNPHPDYRGLLDLVSSGRLNPKRLVEKEVALSEVNRIFDDMTQFQTNGFNVITQFK</sequence>
<dbReference type="InterPro" id="IPR011032">
    <property type="entry name" value="GroES-like_sf"/>
</dbReference>
<dbReference type="RefSeq" id="WP_091570470.1">
    <property type="nucleotide sequence ID" value="NZ_FMZA01000012.1"/>
</dbReference>
<dbReference type="STRING" id="1236220.SAMN04488112_11253"/>
<dbReference type="GO" id="GO:0008270">
    <property type="term" value="F:zinc ion binding"/>
    <property type="evidence" value="ECO:0007669"/>
    <property type="project" value="InterPro"/>
</dbReference>
<feature type="domain" description="Enoyl reductase (ER)" evidence="5">
    <location>
        <begin position="8"/>
        <end position="348"/>
    </location>
</feature>
<dbReference type="AlphaFoldDB" id="A0A1G6N9V0"/>
<dbReference type="InterPro" id="IPR013149">
    <property type="entry name" value="ADH-like_C"/>
</dbReference>
<dbReference type="InterPro" id="IPR013154">
    <property type="entry name" value="ADH-like_N"/>
</dbReference>
<dbReference type="SMART" id="SM00829">
    <property type="entry name" value="PKS_ER"/>
    <property type="match status" value="1"/>
</dbReference>
<evidence type="ECO:0000256" key="1">
    <source>
        <dbReference type="ARBA" id="ARBA00022723"/>
    </source>
</evidence>
<dbReference type="OrthoDB" id="9806940at2"/>
<gene>
    <name evidence="6" type="ORF">SAMN04488112_11253</name>
</gene>
<dbReference type="PANTHER" id="PTHR43401:SF5">
    <property type="entry name" value="ALCOHOL DEHYDROGENASE-RELATED"/>
    <property type="match status" value="1"/>
</dbReference>
<dbReference type="GO" id="GO:0016491">
    <property type="term" value="F:oxidoreductase activity"/>
    <property type="evidence" value="ECO:0007669"/>
    <property type="project" value="UniProtKB-KW"/>
</dbReference>
<dbReference type="InterPro" id="IPR020843">
    <property type="entry name" value="ER"/>
</dbReference>
<dbReference type="PANTHER" id="PTHR43401">
    <property type="entry name" value="L-THREONINE 3-DEHYDROGENASE"/>
    <property type="match status" value="1"/>
</dbReference>
<dbReference type="Proteomes" id="UP000199387">
    <property type="component" value="Unassembled WGS sequence"/>
</dbReference>
<evidence type="ECO:0000256" key="3">
    <source>
        <dbReference type="ARBA" id="ARBA00023002"/>
    </source>
</evidence>
<dbReference type="InterPro" id="IPR002328">
    <property type="entry name" value="ADH_Zn_CS"/>
</dbReference>
<dbReference type="CDD" id="cd08260">
    <property type="entry name" value="Zn_ADH6"/>
    <property type="match status" value="1"/>
</dbReference>
<accession>A0A1G6N9V0</accession>
<comment type="cofactor">
    <cofactor evidence="4">
        <name>Zn(2+)</name>
        <dbReference type="ChEBI" id="CHEBI:29105"/>
    </cofactor>
</comment>
<organism evidence="6 7">
    <name type="scientific">Melghirimyces thermohalophilus</name>
    <dbReference type="NCBI Taxonomy" id="1236220"/>
    <lineage>
        <taxon>Bacteria</taxon>
        <taxon>Bacillati</taxon>
        <taxon>Bacillota</taxon>
        <taxon>Bacilli</taxon>
        <taxon>Bacillales</taxon>
        <taxon>Thermoactinomycetaceae</taxon>
        <taxon>Melghirimyces</taxon>
    </lineage>
</organism>
<keyword evidence="7" id="KW-1185">Reference proteome</keyword>